<evidence type="ECO:0000256" key="4">
    <source>
        <dbReference type="ARBA" id="ARBA00022764"/>
    </source>
</evidence>
<dbReference type="Pfam" id="PF13416">
    <property type="entry name" value="SBP_bac_8"/>
    <property type="match status" value="1"/>
</dbReference>
<evidence type="ECO:0000256" key="3">
    <source>
        <dbReference type="ARBA" id="ARBA00022729"/>
    </source>
</evidence>
<protein>
    <submittedName>
        <fullName evidence="6">Spermidine/putrescine ABC transporter substrate-binding protein</fullName>
    </submittedName>
</protein>
<dbReference type="PRINTS" id="PR00909">
    <property type="entry name" value="SPERMDNBNDNG"/>
</dbReference>
<dbReference type="Proteomes" id="UP000078507">
    <property type="component" value="Unassembled WGS sequence"/>
</dbReference>
<feature type="signal peptide" evidence="5">
    <location>
        <begin position="1"/>
        <end position="22"/>
    </location>
</feature>
<dbReference type="CDD" id="cd13590">
    <property type="entry name" value="PBP2_PotD_PotF_like"/>
    <property type="match status" value="1"/>
</dbReference>
<keyword evidence="2" id="KW-0813">Transport</keyword>
<feature type="chain" id="PRO_5008097759" evidence="5">
    <location>
        <begin position="23"/>
        <end position="346"/>
    </location>
</feature>
<dbReference type="RefSeq" id="WP_066875026.1">
    <property type="nucleotide sequence ID" value="NZ_LNQB01000073.1"/>
</dbReference>
<dbReference type="AlphaFoldDB" id="A0A178YBJ4"/>
<keyword evidence="4" id="KW-0574">Periplasm</keyword>
<comment type="caution">
    <text evidence="6">The sequence shown here is derived from an EMBL/GenBank/DDBJ whole genome shotgun (WGS) entry which is preliminary data.</text>
</comment>
<dbReference type="STRING" id="36856.ATB98_18455"/>
<keyword evidence="3 5" id="KW-0732">Signal</keyword>
<accession>A0A178YBJ4</accession>
<dbReference type="InterPro" id="IPR001188">
    <property type="entry name" value="Sperm_putr-bd"/>
</dbReference>
<evidence type="ECO:0000256" key="2">
    <source>
        <dbReference type="ARBA" id="ARBA00022448"/>
    </source>
</evidence>
<proteinExistence type="predicted"/>
<dbReference type="Gene3D" id="3.40.190.10">
    <property type="entry name" value="Periplasmic binding protein-like II"/>
    <property type="match status" value="2"/>
</dbReference>
<comment type="subcellular location">
    <subcellularLocation>
        <location evidence="1">Periplasm</location>
    </subcellularLocation>
</comment>
<gene>
    <name evidence="6" type="ORF">ATB98_18455</name>
</gene>
<evidence type="ECO:0000256" key="1">
    <source>
        <dbReference type="ARBA" id="ARBA00004418"/>
    </source>
</evidence>
<evidence type="ECO:0000313" key="6">
    <source>
        <dbReference type="EMBL" id="OAP44831.1"/>
    </source>
</evidence>
<dbReference type="EMBL" id="LNQB01000073">
    <property type="protein sequence ID" value="OAP44831.1"/>
    <property type="molecule type" value="Genomic_DNA"/>
</dbReference>
<sequence>MRRRTALSVFLATLLCTAASRAETLNLLIWEAYIDQGLIDRWTQETGVSIRQINFDSDDARDEVLADPGNNVDLVVVDENGAHLFGKNGVLQAVDEANLPTLSDYAPKWRDRCAGYGLPYFTGTVGILYRSDVIAQPPTSWQDLMRPVSSLEKHIAMFDDHTELFVPPLMLLGAAINASDTETLKAAFELLRAQAPAVLTYDYVITAVQDQAIGPEIHMALGYSGDQHVLNDKVGKPGLWRYSVPEEGTLSWIDCVSVLASSPHRQRALEFLDFIGSPEGAAANAVALTMPTTSDAALKLLPEAMRSDPEIYPPAAALAKSQFQQELSISSVQARRRIISTLANFQ</sequence>
<name>A0A178YBJ4_SINSA</name>
<dbReference type="GO" id="GO:0015846">
    <property type="term" value="P:polyamine transport"/>
    <property type="evidence" value="ECO:0007669"/>
    <property type="project" value="InterPro"/>
</dbReference>
<dbReference type="PANTHER" id="PTHR30222">
    <property type="entry name" value="SPERMIDINE/PUTRESCINE-BINDING PERIPLASMIC PROTEIN"/>
    <property type="match status" value="1"/>
</dbReference>
<evidence type="ECO:0000256" key="5">
    <source>
        <dbReference type="SAM" id="SignalP"/>
    </source>
</evidence>
<dbReference type="OrthoDB" id="9769319at2"/>
<keyword evidence="7" id="KW-1185">Reference proteome</keyword>
<reference evidence="6 7" key="1">
    <citation type="submission" date="2015-11" db="EMBL/GenBank/DDBJ databases">
        <title>Ensifer anhuiense sp. nov., an effective nitrogen fixation bacterium with Glycine soja.</title>
        <authorList>
            <person name="Yan H."/>
            <person name="Chen W."/>
        </authorList>
    </citation>
    <scope>NUCLEOTIDE SEQUENCE [LARGE SCALE GENOMIC DNA]</scope>
    <source>
        <strain evidence="6 7">LMG 7837</strain>
    </source>
</reference>
<dbReference type="GO" id="GO:0042597">
    <property type="term" value="C:periplasmic space"/>
    <property type="evidence" value="ECO:0007669"/>
    <property type="project" value="UniProtKB-SubCell"/>
</dbReference>
<organism evidence="6 7">
    <name type="scientific">Sinorhizobium saheli</name>
    <dbReference type="NCBI Taxonomy" id="36856"/>
    <lineage>
        <taxon>Bacteria</taxon>
        <taxon>Pseudomonadati</taxon>
        <taxon>Pseudomonadota</taxon>
        <taxon>Alphaproteobacteria</taxon>
        <taxon>Hyphomicrobiales</taxon>
        <taxon>Rhizobiaceae</taxon>
        <taxon>Sinorhizobium/Ensifer group</taxon>
        <taxon>Sinorhizobium</taxon>
    </lineage>
</organism>
<dbReference type="InterPro" id="IPR006059">
    <property type="entry name" value="SBP"/>
</dbReference>
<evidence type="ECO:0000313" key="7">
    <source>
        <dbReference type="Proteomes" id="UP000078507"/>
    </source>
</evidence>
<dbReference type="SUPFAM" id="SSF53850">
    <property type="entry name" value="Periplasmic binding protein-like II"/>
    <property type="match status" value="1"/>
</dbReference>
<dbReference type="PANTHER" id="PTHR30222:SF12">
    <property type="entry name" value="NORSPERMIDINE SENSOR"/>
    <property type="match status" value="1"/>
</dbReference>
<dbReference type="GO" id="GO:0019808">
    <property type="term" value="F:polyamine binding"/>
    <property type="evidence" value="ECO:0007669"/>
    <property type="project" value="InterPro"/>
</dbReference>